<dbReference type="Pfam" id="PF01740">
    <property type="entry name" value="STAS"/>
    <property type="match status" value="1"/>
</dbReference>
<dbReference type="EMBL" id="QGDQ01000005">
    <property type="protein sequence ID" value="PWJ54941.1"/>
    <property type="molecule type" value="Genomic_DNA"/>
</dbReference>
<reference evidence="4 5" key="1">
    <citation type="submission" date="2018-03" db="EMBL/GenBank/DDBJ databases">
        <title>Genomic Encyclopedia of Archaeal and Bacterial Type Strains, Phase II (KMG-II): from individual species to whole genera.</title>
        <authorList>
            <person name="Goeker M."/>
        </authorList>
    </citation>
    <scope>NUCLEOTIDE SEQUENCE [LARGE SCALE GENOMIC DNA]</scope>
    <source>
        <strain evidence="4 5">DSM 44889</strain>
    </source>
</reference>
<dbReference type="PANTHER" id="PTHR33495">
    <property type="entry name" value="ANTI-SIGMA FACTOR ANTAGONIST TM_1081-RELATED-RELATED"/>
    <property type="match status" value="1"/>
</dbReference>
<dbReference type="InterPro" id="IPR002645">
    <property type="entry name" value="STAS_dom"/>
</dbReference>
<evidence type="ECO:0000313" key="5">
    <source>
        <dbReference type="Proteomes" id="UP000245469"/>
    </source>
</evidence>
<comment type="caution">
    <text evidence="4">The sequence shown here is derived from an EMBL/GenBank/DDBJ whole genome shotgun (WGS) entry which is preliminary data.</text>
</comment>
<feature type="domain" description="STAS" evidence="3">
    <location>
        <begin position="15"/>
        <end position="128"/>
    </location>
</feature>
<proteinExistence type="inferred from homology"/>
<dbReference type="Proteomes" id="UP000245469">
    <property type="component" value="Unassembled WGS sequence"/>
</dbReference>
<accession>A0A316ABD2</accession>
<name>A0A316ABD2_9ACTN</name>
<evidence type="ECO:0000259" key="3">
    <source>
        <dbReference type="PROSITE" id="PS50801"/>
    </source>
</evidence>
<dbReference type="SUPFAM" id="SSF52091">
    <property type="entry name" value="SpoIIaa-like"/>
    <property type="match status" value="1"/>
</dbReference>
<evidence type="ECO:0000256" key="1">
    <source>
        <dbReference type="ARBA" id="ARBA00009013"/>
    </source>
</evidence>
<dbReference type="CDD" id="cd07043">
    <property type="entry name" value="STAS_anti-anti-sigma_factors"/>
    <property type="match status" value="1"/>
</dbReference>
<dbReference type="InterPro" id="IPR036513">
    <property type="entry name" value="STAS_dom_sf"/>
</dbReference>
<sequence length="137" mass="14450">MQIAAEQYDRGHFRVVAVSGDIDIYSVPSLKCTLLEALDGLPAPIEHHDDSDAVSPMIDGLVLDLSGVTFIDSSGLGVLVGTHRRARTDGVTVRLAGGSEQVRRLLTITGLVRVMPPFVDVDAATTAPIESGASGQR</sequence>
<dbReference type="Gene3D" id="3.30.750.24">
    <property type="entry name" value="STAS domain"/>
    <property type="match status" value="1"/>
</dbReference>
<organism evidence="4 5">
    <name type="scientific">Quadrisphaera granulorum</name>
    <dbReference type="NCBI Taxonomy" id="317664"/>
    <lineage>
        <taxon>Bacteria</taxon>
        <taxon>Bacillati</taxon>
        <taxon>Actinomycetota</taxon>
        <taxon>Actinomycetes</taxon>
        <taxon>Kineosporiales</taxon>
        <taxon>Kineosporiaceae</taxon>
        <taxon>Quadrisphaera</taxon>
    </lineage>
</organism>
<dbReference type="PROSITE" id="PS50801">
    <property type="entry name" value="STAS"/>
    <property type="match status" value="1"/>
</dbReference>
<dbReference type="RefSeq" id="WP_109773445.1">
    <property type="nucleotide sequence ID" value="NZ_QGDQ01000005.1"/>
</dbReference>
<protein>
    <recommendedName>
        <fullName evidence="2">Anti-sigma factor antagonist</fullName>
    </recommendedName>
</protein>
<evidence type="ECO:0000256" key="2">
    <source>
        <dbReference type="RuleBase" id="RU003749"/>
    </source>
</evidence>
<evidence type="ECO:0000313" key="4">
    <source>
        <dbReference type="EMBL" id="PWJ54941.1"/>
    </source>
</evidence>
<dbReference type="AlphaFoldDB" id="A0A316ABD2"/>
<dbReference type="GO" id="GO:0043856">
    <property type="term" value="F:anti-sigma factor antagonist activity"/>
    <property type="evidence" value="ECO:0007669"/>
    <property type="project" value="InterPro"/>
</dbReference>
<keyword evidence="5" id="KW-1185">Reference proteome</keyword>
<dbReference type="PANTHER" id="PTHR33495:SF2">
    <property type="entry name" value="ANTI-SIGMA FACTOR ANTAGONIST TM_1081-RELATED"/>
    <property type="match status" value="1"/>
</dbReference>
<dbReference type="InterPro" id="IPR003658">
    <property type="entry name" value="Anti-sigma_ant"/>
</dbReference>
<comment type="similarity">
    <text evidence="1 2">Belongs to the anti-sigma-factor antagonist family.</text>
</comment>
<dbReference type="NCBIfam" id="TIGR00377">
    <property type="entry name" value="ant_ant_sig"/>
    <property type="match status" value="1"/>
</dbReference>
<dbReference type="OrthoDB" id="4249752at2"/>
<gene>
    <name evidence="4" type="ORF">BXY45_105150</name>
</gene>